<dbReference type="RefSeq" id="WP_336601720.1">
    <property type="nucleotide sequence ID" value="NZ_JACFYJ010000095.1"/>
</dbReference>
<dbReference type="PANTHER" id="PTHR32308:SF10">
    <property type="entry name" value="CITRATE LYASE SUBUNIT BETA"/>
    <property type="match status" value="1"/>
</dbReference>
<organism evidence="5 6">
    <name type="scientific">Paraburkholderia bengalensis</name>
    <dbReference type="NCBI Taxonomy" id="2747562"/>
    <lineage>
        <taxon>Bacteria</taxon>
        <taxon>Pseudomonadati</taxon>
        <taxon>Pseudomonadota</taxon>
        <taxon>Betaproteobacteria</taxon>
        <taxon>Burkholderiales</taxon>
        <taxon>Burkholderiaceae</taxon>
        <taxon>Paraburkholderia</taxon>
    </lineage>
</organism>
<keyword evidence="5" id="KW-0456">Lyase</keyword>
<dbReference type="GO" id="GO:0016829">
    <property type="term" value="F:lyase activity"/>
    <property type="evidence" value="ECO:0007669"/>
    <property type="project" value="UniProtKB-KW"/>
</dbReference>
<sequence length="274" mass="29413">MSQRSYLFVPGDRPERYSKAITSGADAVVIDLEDAVAEPDKDGARQQLLDEWPGVRAQAHSLGSRVLIRINSHGSGWLEQDILLCNGLRPDGVVLPKAADSAAVEAVALRMTGLALLPLIETARGVQNVDQIAQVAGVVRLVFGTVDLMNELNADEDEALDYVRTRIVIASRAASLEGPVDGVCRAVSDAARLLHETTRALRFGFAAKLCIHPKQVGAVNDAFSPSSRMIDWARRVVAAYETARGGAVAVDGEMVDLPVFLRAKSLLASVQHIN</sequence>
<comment type="cofactor">
    <cofactor evidence="1">
        <name>Mg(2+)</name>
        <dbReference type="ChEBI" id="CHEBI:18420"/>
    </cofactor>
</comment>
<evidence type="ECO:0000256" key="2">
    <source>
        <dbReference type="ARBA" id="ARBA00022723"/>
    </source>
</evidence>
<keyword evidence="3" id="KW-0460">Magnesium</keyword>
<name>A0ABU8J330_9BURK</name>
<dbReference type="Gene3D" id="3.20.20.60">
    <property type="entry name" value="Phosphoenolpyruvate-binding domains"/>
    <property type="match status" value="1"/>
</dbReference>
<evidence type="ECO:0000256" key="1">
    <source>
        <dbReference type="ARBA" id="ARBA00001946"/>
    </source>
</evidence>
<dbReference type="EMBL" id="JACFYJ010000095">
    <property type="protein sequence ID" value="MEI6002075.1"/>
    <property type="molecule type" value="Genomic_DNA"/>
</dbReference>
<gene>
    <name evidence="5" type="ORF">H3V53_34570</name>
</gene>
<dbReference type="Pfam" id="PF03328">
    <property type="entry name" value="HpcH_HpaI"/>
    <property type="match status" value="1"/>
</dbReference>
<comment type="caution">
    <text evidence="5">The sequence shown here is derived from an EMBL/GenBank/DDBJ whole genome shotgun (WGS) entry which is preliminary data.</text>
</comment>
<dbReference type="Proteomes" id="UP001386437">
    <property type="component" value="Unassembled WGS sequence"/>
</dbReference>
<dbReference type="InterPro" id="IPR015813">
    <property type="entry name" value="Pyrv/PenolPyrv_kinase-like_dom"/>
</dbReference>
<dbReference type="SUPFAM" id="SSF51621">
    <property type="entry name" value="Phosphoenolpyruvate/pyruvate domain"/>
    <property type="match status" value="1"/>
</dbReference>
<dbReference type="PIRSF" id="PIRSF015582">
    <property type="entry name" value="Cit_lyase_B"/>
    <property type="match status" value="1"/>
</dbReference>
<evidence type="ECO:0000313" key="6">
    <source>
        <dbReference type="Proteomes" id="UP001386437"/>
    </source>
</evidence>
<evidence type="ECO:0000259" key="4">
    <source>
        <dbReference type="Pfam" id="PF03328"/>
    </source>
</evidence>
<evidence type="ECO:0000256" key="3">
    <source>
        <dbReference type="ARBA" id="ARBA00022842"/>
    </source>
</evidence>
<keyword evidence="6" id="KW-1185">Reference proteome</keyword>
<reference evidence="5 6" key="1">
    <citation type="journal article" date="2022" name="Arch. Microbiol.">
        <title>Paraburkholderia bengalensis sp. nov. isolated from roots of Oryza sativa, IR64.</title>
        <authorList>
            <person name="Nag P."/>
            <person name="Mondal N."/>
            <person name="Sarkar J."/>
            <person name="Das S."/>
        </authorList>
    </citation>
    <scope>NUCLEOTIDE SEQUENCE [LARGE SCALE GENOMIC DNA]</scope>
    <source>
        <strain evidence="5 6">IR64_4_BI</strain>
    </source>
</reference>
<dbReference type="PANTHER" id="PTHR32308">
    <property type="entry name" value="LYASE BETA SUBUNIT, PUTATIVE (AFU_ORTHOLOGUE AFUA_4G13030)-RELATED"/>
    <property type="match status" value="1"/>
</dbReference>
<proteinExistence type="predicted"/>
<evidence type="ECO:0000313" key="5">
    <source>
        <dbReference type="EMBL" id="MEI6002075.1"/>
    </source>
</evidence>
<dbReference type="InterPro" id="IPR005000">
    <property type="entry name" value="Aldolase/citrate-lyase_domain"/>
</dbReference>
<keyword evidence="2" id="KW-0479">Metal-binding</keyword>
<dbReference type="InterPro" id="IPR011206">
    <property type="entry name" value="Citrate_lyase_beta/mcl1/mcl2"/>
</dbReference>
<feature type="domain" description="HpcH/HpaI aldolase/citrate lyase" evidence="4">
    <location>
        <begin position="4"/>
        <end position="213"/>
    </location>
</feature>
<protein>
    <submittedName>
        <fullName evidence="5">CoA ester lyase</fullName>
    </submittedName>
</protein>
<accession>A0ABU8J330</accession>
<dbReference type="InterPro" id="IPR040442">
    <property type="entry name" value="Pyrv_kinase-like_dom_sf"/>
</dbReference>